<dbReference type="InterPro" id="IPR051609">
    <property type="entry name" value="NmrA/Isoflavone_reductase-like"/>
</dbReference>
<name>A0A6A7AXX5_9PLEO</name>
<evidence type="ECO:0000256" key="3">
    <source>
        <dbReference type="ARBA" id="ARBA00023002"/>
    </source>
</evidence>
<dbReference type="GO" id="GO:0016491">
    <property type="term" value="F:oxidoreductase activity"/>
    <property type="evidence" value="ECO:0007669"/>
    <property type="project" value="UniProtKB-KW"/>
</dbReference>
<evidence type="ECO:0000313" key="5">
    <source>
        <dbReference type="EMBL" id="KAF2846929.1"/>
    </source>
</evidence>
<dbReference type="PANTHER" id="PTHR47706">
    <property type="entry name" value="NMRA-LIKE FAMILY PROTEIN"/>
    <property type="match status" value="1"/>
</dbReference>
<dbReference type="Gene3D" id="3.40.50.720">
    <property type="entry name" value="NAD(P)-binding Rossmann-like Domain"/>
    <property type="match status" value="1"/>
</dbReference>
<dbReference type="InterPro" id="IPR008030">
    <property type="entry name" value="NmrA-like"/>
</dbReference>
<organism evidence="5 6">
    <name type="scientific">Plenodomus tracheiphilus IPT5</name>
    <dbReference type="NCBI Taxonomy" id="1408161"/>
    <lineage>
        <taxon>Eukaryota</taxon>
        <taxon>Fungi</taxon>
        <taxon>Dikarya</taxon>
        <taxon>Ascomycota</taxon>
        <taxon>Pezizomycotina</taxon>
        <taxon>Dothideomycetes</taxon>
        <taxon>Pleosporomycetidae</taxon>
        <taxon>Pleosporales</taxon>
        <taxon>Pleosporineae</taxon>
        <taxon>Leptosphaeriaceae</taxon>
        <taxon>Plenodomus</taxon>
    </lineage>
</organism>
<evidence type="ECO:0000256" key="2">
    <source>
        <dbReference type="ARBA" id="ARBA00022857"/>
    </source>
</evidence>
<dbReference type="Proteomes" id="UP000799423">
    <property type="component" value="Unassembled WGS sequence"/>
</dbReference>
<evidence type="ECO:0000256" key="1">
    <source>
        <dbReference type="ARBA" id="ARBA00005725"/>
    </source>
</evidence>
<feature type="domain" description="NmrA-like" evidence="4">
    <location>
        <begin position="3"/>
        <end position="241"/>
    </location>
</feature>
<dbReference type="Pfam" id="PF05368">
    <property type="entry name" value="NmrA"/>
    <property type="match status" value="1"/>
</dbReference>
<evidence type="ECO:0000259" key="4">
    <source>
        <dbReference type="Pfam" id="PF05368"/>
    </source>
</evidence>
<keyword evidence="6" id="KW-1185">Reference proteome</keyword>
<keyword evidence="2" id="KW-0521">NADP</keyword>
<gene>
    <name evidence="5" type="ORF">T440DRAFT_404715</name>
</gene>
<proteinExistence type="inferred from homology"/>
<evidence type="ECO:0000313" key="6">
    <source>
        <dbReference type="Proteomes" id="UP000799423"/>
    </source>
</evidence>
<dbReference type="InterPro" id="IPR036291">
    <property type="entry name" value="NAD(P)-bd_dom_sf"/>
</dbReference>
<dbReference type="Gene3D" id="3.90.25.10">
    <property type="entry name" value="UDP-galactose 4-epimerase, domain 1"/>
    <property type="match status" value="1"/>
</dbReference>
<dbReference type="OrthoDB" id="10000533at2759"/>
<comment type="similarity">
    <text evidence="1">Belongs to the NmrA-type oxidoreductase family. Isoflavone reductase subfamily.</text>
</comment>
<dbReference type="SUPFAM" id="SSF51735">
    <property type="entry name" value="NAD(P)-binding Rossmann-fold domains"/>
    <property type="match status" value="1"/>
</dbReference>
<accession>A0A6A7AXX5</accession>
<reference evidence="5" key="1">
    <citation type="submission" date="2020-01" db="EMBL/GenBank/DDBJ databases">
        <authorList>
            <consortium name="DOE Joint Genome Institute"/>
            <person name="Haridas S."/>
            <person name="Albert R."/>
            <person name="Binder M."/>
            <person name="Bloem J."/>
            <person name="Labutti K."/>
            <person name="Salamov A."/>
            <person name="Andreopoulos B."/>
            <person name="Baker S.E."/>
            <person name="Barry K."/>
            <person name="Bills G."/>
            <person name="Bluhm B.H."/>
            <person name="Cannon C."/>
            <person name="Castanera R."/>
            <person name="Culley D.E."/>
            <person name="Daum C."/>
            <person name="Ezra D."/>
            <person name="Gonzalez J.B."/>
            <person name="Henrissat B."/>
            <person name="Kuo A."/>
            <person name="Liang C."/>
            <person name="Lipzen A."/>
            <person name="Lutzoni F."/>
            <person name="Magnuson J."/>
            <person name="Mondo S."/>
            <person name="Nolan M."/>
            <person name="Ohm R."/>
            <person name="Pangilinan J."/>
            <person name="Park H.-J."/>
            <person name="Ramirez L."/>
            <person name="Alfaro M."/>
            <person name="Sun H."/>
            <person name="Tritt A."/>
            <person name="Yoshinaga Y."/>
            <person name="Zwiers L.-H."/>
            <person name="Turgeon B.G."/>
            <person name="Goodwin S.B."/>
            <person name="Spatafora J.W."/>
            <person name="Crous P.W."/>
            <person name="Grigoriev I.V."/>
        </authorList>
    </citation>
    <scope>NUCLEOTIDE SEQUENCE</scope>
    <source>
        <strain evidence="5">IPT5</strain>
    </source>
</reference>
<dbReference type="AlphaFoldDB" id="A0A6A7AXX5"/>
<dbReference type="PANTHER" id="PTHR47706:SF4">
    <property type="entry name" value="NMRA-LIKE DOMAIN-CONTAINING PROTEIN"/>
    <property type="match status" value="1"/>
</dbReference>
<protein>
    <submittedName>
        <fullName evidence="5">NAD(P)-binding protein</fullName>
    </submittedName>
</protein>
<sequence length="313" mass="34812">MPSKIIAVAGGSGNIGRTIIEELLAYGGYEIFVLGREVSNGLSKELGAPILAVDYSDHSSLVSILQSNSIDTIISTMSSKAEADPELSLIKAADGSIVTKRYIPSIWSIRYTDEVAKYYPRTHVKHSTLRALAFSNLEYTSILNGFFLDYYGTPNIETHLPPFPFILDIANNTAAIPASGNVPIIFTYSFDVARFVARLLREPVWEKESIIVGDQLTWTQFLALAEEVRGTKFKVGYDGVEMLRRGRITELPGHRALYGVVPKETLQGISAVFALMMEEGLVRLEREGSLNEKFKDIEVMTARELVERAWRGR</sequence>
<keyword evidence="3" id="KW-0560">Oxidoreductase</keyword>
<dbReference type="EMBL" id="MU006330">
    <property type="protein sequence ID" value="KAF2846929.1"/>
    <property type="molecule type" value="Genomic_DNA"/>
</dbReference>